<evidence type="ECO:0000313" key="3">
    <source>
        <dbReference type="EMBL" id="MEO3684494.1"/>
    </source>
</evidence>
<dbReference type="InterPro" id="IPR036388">
    <property type="entry name" value="WH-like_DNA-bd_sf"/>
</dbReference>
<protein>
    <submittedName>
        <fullName evidence="3">Replication initiation protein</fullName>
    </submittedName>
</protein>
<dbReference type="RefSeq" id="WP_182741292.1">
    <property type="nucleotide sequence ID" value="NZ_JBDPZN010000015.1"/>
</dbReference>
<name>A0ABV0FUJ4_9GAMM</name>
<gene>
    <name evidence="3" type="ORF">ABHN84_19725</name>
</gene>
<keyword evidence="4" id="KW-1185">Reference proteome</keyword>
<dbReference type="Proteomes" id="UP001477278">
    <property type="component" value="Unassembled WGS sequence"/>
</dbReference>
<dbReference type="InterPro" id="IPR000525">
    <property type="entry name" value="Initiator_Rep_WH1"/>
</dbReference>
<comment type="similarity">
    <text evidence="1">Belongs to the initiator RepB protein family.</text>
</comment>
<dbReference type="SUPFAM" id="SSF46785">
    <property type="entry name" value="Winged helix' DNA-binding domain"/>
    <property type="match status" value="2"/>
</dbReference>
<organism evidence="3 4">
    <name type="scientific">Shewanella vesiculosa</name>
    <dbReference type="NCBI Taxonomy" id="518738"/>
    <lineage>
        <taxon>Bacteria</taxon>
        <taxon>Pseudomonadati</taxon>
        <taxon>Pseudomonadota</taxon>
        <taxon>Gammaproteobacteria</taxon>
        <taxon>Alteromonadales</taxon>
        <taxon>Shewanellaceae</taxon>
        <taxon>Shewanella</taxon>
    </lineage>
</organism>
<sequence>MTSNSKDNAPKQKHVDLGLQESMPEVFKKSHELIFSRQRLSVHEQNIFNLMVAHMREDHWKSKSGPSYEFPAQILSDWFDIESSHLSSTLSPVADRLATRTVGFTNSETDEWDYIPILARIKYKNAKLIIIPNPELKEQYIDYSKKGYALINRKPLYKLKKSYSKRLYEILSRFKQEGYQRPLTIDELKGYFGLFDENGNLSKGNQSLGPIGVFIKRCISDSFQEINEICKHELVLFKSDKGELGYSLIKKGRVTIGIKFHYKWIDHKVSMSEDTAKDTIRELETKLNLKNEKLTIPELNLLAEAYMVFEDTTTANEIYEVINEREAALVIEPEQKAKDDKLKFLEKIKQMKAKSKVGY</sequence>
<evidence type="ECO:0000259" key="2">
    <source>
        <dbReference type="Pfam" id="PF01051"/>
    </source>
</evidence>
<dbReference type="EMBL" id="JBDPZN010000015">
    <property type="protein sequence ID" value="MEO3684494.1"/>
    <property type="molecule type" value="Genomic_DNA"/>
</dbReference>
<comment type="caution">
    <text evidence="3">The sequence shown here is derived from an EMBL/GenBank/DDBJ whole genome shotgun (WGS) entry which is preliminary data.</text>
</comment>
<dbReference type="Gene3D" id="1.10.10.10">
    <property type="entry name" value="Winged helix-like DNA-binding domain superfamily/Winged helix DNA-binding domain"/>
    <property type="match status" value="2"/>
</dbReference>
<evidence type="ECO:0000256" key="1">
    <source>
        <dbReference type="ARBA" id="ARBA00038283"/>
    </source>
</evidence>
<reference evidence="3 4" key="1">
    <citation type="submission" date="2024-05" db="EMBL/GenBank/DDBJ databases">
        <title>Genome sequencing of Marine Estuary Bacteria, Shewanella vesiculosa and S. baltica, and Pseudomonas syringae.</title>
        <authorList>
            <person name="Gurung A."/>
            <person name="Maclea K.S."/>
        </authorList>
    </citation>
    <scope>NUCLEOTIDE SEQUENCE [LARGE SCALE GENOMIC DNA]</scope>
    <source>
        <strain evidence="3 4">1A</strain>
    </source>
</reference>
<dbReference type="InterPro" id="IPR036390">
    <property type="entry name" value="WH_DNA-bd_sf"/>
</dbReference>
<accession>A0ABV0FUJ4</accession>
<proteinExistence type="inferred from homology"/>
<feature type="domain" description="Initiator Rep protein WH1" evidence="2">
    <location>
        <begin position="27"/>
        <end position="172"/>
    </location>
</feature>
<dbReference type="Pfam" id="PF01051">
    <property type="entry name" value="Rep3_N"/>
    <property type="match status" value="1"/>
</dbReference>
<evidence type="ECO:0000313" key="4">
    <source>
        <dbReference type="Proteomes" id="UP001477278"/>
    </source>
</evidence>